<dbReference type="STRING" id="35818.HPU229336_04610"/>
<accession>A0A0N0LUI1</accession>
<dbReference type="RefSeq" id="WP_054197525.1">
    <property type="nucleotide sequence ID" value="NZ_CAJFGW010000011.1"/>
</dbReference>
<dbReference type="Proteomes" id="UP000037997">
    <property type="component" value="Unassembled WGS sequence"/>
</dbReference>
<reference evidence="2 4" key="1">
    <citation type="submission" date="2014-06" db="EMBL/GenBank/DDBJ databases">
        <title>Helicobacter pullorum isolates in fresh chicken meat - phenotypic and genotypic features.</title>
        <authorList>
            <person name="Borges V."/>
            <person name="Santos A."/>
            <person name="Correia C.B."/>
            <person name="Saraiva M."/>
            <person name="Menard A."/>
            <person name="Vieira L."/>
            <person name="Sampaio D.A."/>
            <person name="Gomes J.P."/>
            <person name="Oleastro M."/>
        </authorList>
    </citation>
    <scope>NUCLEOTIDE SEQUENCE [LARGE SCALE GENOMIC DNA]</scope>
    <source>
        <strain evidence="2 4">229334/12</strain>
    </source>
</reference>
<dbReference type="InterPro" id="IPR022572">
    <property type="entry name" value="DNA_rep/recomb_RecO_N"/>
</dbReference>
<evidence type="ECO:0000259" key="1">
    <source>
        <dbReference type="Pfam" id="PF13114"/>
    </source>
</evidence>
<organism evidence="2 4">
    <name type="scientific">Helicobacter pullorum</name>
    <dbReference type="NCBI Taxonomy" id="35818"/>
    <lineage>
        <taxon>Bacteria</taxon>
        <taxon>Pseudomonadati</taxon>
        <taxon>Campylobacterota</taxon>
        <taxon>Epsilonproteobacteria</taxon>
        <taxon>Campylobacterales</taxon>
        <taxon>Helicobacteraceae</taxon>
        <taxon>Helicobacter</taxon>
    </lineage>
</organism>
<dbReference type="Pfam" id="PF13114">
    <property type="entry name" value="RecO_N_2"/>
    <property type="match status" value="1"/>
</dbReference>
<reference evidence="3 5" key="2">
    <citation type="submission" date="2018-06" db="EMBL/GenBank/DDBJ databases">
        <authorList>
            <consortium name="Pathogen Informatics"/>
            <person name="Doyle S."/>
        </authorList>
    </citation>
    <scope>NUCLEOTIDE SEQUENCE [LARGE SCALE GENOMIC DNA]</scope>
    <source>
        <strain evidence="3 5">NCTC13156</strain>
    </source>
</reference>
<dbReference type="Proteomes" id="UP000255269">
    <property type="component" value="Unassembled WGS sequence"/>
</dbReference>
<dbReference type="OrthoDB" id="5338768at2"/>
<dbReference type="NCBIfam" id="NF010483">
    <property type="entry name" value="PRK13908.1"/>
    <property type="match status" value="1"/>
</dbReference>
<evidence type="ECO:0000313" key="4">
    <source>
        <dbReference type="Proteomes" id="UP000037997"/>
    </source>
</evidence>
<feature type="domain" description="DNA replication/recombination mediator RecO N-terminal" evidence="1">
    <location>
        <begin position="1"/>
        <end position="71"/>
    </location>
</feature>
<evidence type="ECO:0000313" key="3">
    <source>
        <dbReference type="EMBL" id="STQ88115.1"/>
    </source>
</evidence>
<protein>
    <submittedName>
        <fullName evidence="3">Recombination protein RecO</fullName>
    </submittedName>
</protein>
<dbReference type="EMBL" id="UGJF01000001">
    <property type="protein sequence ID" value="STQ88115.1"/>
    <property type="molecule type" value="Genomic_DNA"/>
</dbReference>
<gene>
    <name evidence="2" type="ORF">HPU229334_01510</name>
    <name evidence="3" type="ORF">NCTC13156_00946</name>
</gene>
<dbReference type="PATRIC" id="fig|35818.11.peg.297"/>
<sequence>MQGFILHTHKVREEDLLVRILTSNHIHTLYRFYGARHSIIHLGNKIDFIIEQDLREIGKLREPMHLGFAWEREPNKRYYWQQYLKLLNQHLHDINHIDSFYFKHLEEGAKRLHKEESKRCILNLYAQLLNFEGRKNPLSTCIICEKETSDEIAISRGIICGHKSCIQGETFQKSHIAQWLNLQGEFLEDLEVEKLWNILMLGL</sequence>
<evidence type="ECO:0000313" key="2">
    <source>
        <dbReference type="EMBL" id="KPH56429.1"/>
    </source>
</evidence>
<proteinExistence type="predicted"/>
<name>A0A0N0LUI1_9HELI</name>
<dbReference type="EMBL" id="JNOC01000015">
    <property type="protein sequence ID" value="KPH56429.1"/>
    <property type="molecule type" value="Genomic_DNA"/>
</dbReference>
<dbReference type="AlphaFoldDB" id="A0A0N0LUI1"/>
<evidence type="ECO:0000313" key="5">
    <source>
        <dbReference type="Proteomes" id="UP000255269"/>
    </source>
</evidence>